<proteinExistence type="predicted"/>
<evidence type="ECO:0000256" key="1">
    <source>
        <dbReference type="SAM" id="MobiDB-lite"/>
    </source>
</evidence>
<evidence type="ECO:0000313" key="2">
    <source>
        <dbReference type="EMBL" id="GAA4284978.1"/>
    </source>
</evidence>
<dbReference type="Proteomes" id="UP001501586">
    <property type="component" value="Unassembled WGS sequence"/>
</dbReference>
<gene>
    <name evidence="2" type="ORF">GCM10022261_25090</name>
</gene>
<organism evidence="2 3">
    <name type="scientific">Brevibacterium daeguense</name>
    <dbReference type="NCBI Taxonomy" id="909936"/>
    <lineage>
        <taxon>Bacteria</taxon>
        <taxon>Bacillati</taxon>
        <taxon>Actinomycetota</taxon>
        <taxon>Actinomycetes</taxon>
        <taxon>Micrococcales</taxon>
        <taxon>Brevibacteriaceae</taxon>
        <taxon>Brevibacterium</taxon>
    </lineage>
</organism>
<feature type="region of interest" description="Disordered" evidence="1">
    <location>
        <begin position="164"/>
        <end position="208"/>
    </location>
</feature>
<feature type="compositionally biased region" description="Low complexity" evidence="1">
    <location>
        <begin position="164"/>
        <end position="177"/>
    </location>
</feature>
<evidence type="ECO:0008006" key="4">
    <source>
        <dbReference type="Google" id="ProtNLM"/>
    </source>
</evidence>
<accession>A0ABP8EM18</accession>
<feature type="compositionally biased region" description="Acidic residues" evidence="1">
    <location>
        <begin position="191"/>
        <end position="206"/>
    </location>
</feature>
<name>A0ABP8EM18_9MICO</name>
<dbReference type="RefSeq" id="WP_236862939.1">
    <property type="nucleotide sequence ID" value="NZ_BAABAZ010000006.1"/>
</dbReference>
<keyword evidence="3" id="KW-1185">Reference proteome</keyword>
<dbReference type="EMBL" id="BAABAZ010000006">
    <property type="protein sequence ID" value="GAA4284978.1"/>
    <property type="molecule type" value="Genomic_DNA"/>
</dbReference>
<evidence type="ECO:0000313" key="3">
    <source>
        <dbReference type="Proteomes" id="UP001501586"/>
    </source>
</evidence>
<comment type="caution">
    <text evidence="2">The sequence shown here is derived from an EMBL/GenBank/DDBJ whole genome shotgun (WGS) entry which is preliminary data.</text>
</comment>
<dbReference type="PROSITE" id="PS51257">
    <property type="entry name" value="PROKAR_LIPOPROTEIN"/>
    <property type="match status" value="1"/>
</dbReference>
<reference evidence="3" key="1">
    <citation type="journal article" date="2019" name="Int. J. Syst. Evol. Microbiol.">
        <title>The Global Catalogue of Microorganisms (GCM) 10K type strain sequencing project: providing services to taxonomists for standard genome sequencing and annotation.</title>
        <authorList>
            <consortium name="The Broad Institute Genomics Platform"/>
            <consortium name="The Broad Institute Genome Sequencing Center for Infectious Disease"/>
            <person name="Wu L."/>
            <person name="Ma J."/>
        </authorList>
    </citation>
    <scope>NUCLEOTIDE SEQUENCE [LARGE SCALE GENOMIC DNA]</scope>
    <source>
        <strain evidence="3">JCM 17458</strain>
    </source>
</reference>
<protein>
    <recommendedName>
        <fullName evidence="4">DUF4439 domain-containing protein</fullName>
    </recommendedName>
</protein>
<feature type="compositionally biased region" description="Gly residues" evidence="1">
    <location>
        <begin position="178"/>
        <end position="187"/>
    </location>
</feature>
<sequence>MQSARSRPLVGRRALLGLGLAGGLSILSACSLRLDLPPEVPQPSAADATRSELASILGSTRSSDAQTELLAELRAAVGPEWAPPTELVTPTATPSPSSYDYEDGLAAAAELVLDRLGSLVAAKSEDFPGSGLAALVDVAIGCTLALSRVDAGRAAALGDRFAEPAGASAAPSTPAAGSGDGGPGAGGAVPDAEDGTGPDRADDPEDPALGTALVEDFVLTCYQAAYGYERLAVFHESDSPYGAFARDRVTELDQAATLGNELLSTHSAASVSNRPAWAIEPEPVDAASALETARALEDQVAAAVLGLFSALAAEYLAVDQLWRSARARAEAGQPQTLRYQIHDLAAESPTAGPGAES</sequence>